<dbReference type="Proteomes" id="UP000546584">
    <property type="component" value="Unassembled WGS sequence"/>
</dbReference>
<dbReference type="Pfam" id="PF19619">
    <property type="entry name" value="DUF6124"/>
    <property type="match status" value="1"/>
</dbReference>
<comment type="caution">
    <text evidence="1">The sequence shown here is derived from an EMBL/GenBank/DDBJ whole genome shotgun (WGS) entry which is preliminary data.</text>
</comment>
<dbReference type="RefSeq" id="WP_063033075.1">
    <property type="nucleotide sequence ID" value="NZ_CP012400.2"/>
</dbReference>
<dbReference type="AlphaFoldDB" id="A0AAJ3H9S1"/>
<evidence type="ECO:0000313" key="2">
    <source>
        <dbReference type="Proteomes" id="UP000546584"/>
    </source>
</evidence>
<accession>A0AAJ3H9S1</accession>
<organism evidence="1 2">
    <name type="scientific">Pseudomonas yamanorum</name>
    <dbReference type="NCBI Taxonomy" id="515393"/>
    <lineage>
        <taxon>Bacteria</taxon>
        <taxon>Pseudomonadati</taxon>
        <taxon>Pseudomonadota</taxon>
        <taxon>Gammaproteobacteria</taxon>
        <taxon>Pseudomonadales</taxon>
        <taxon>Pseudomonadaceae</taxon>
        <taxon>Pseudomonas</taxon>
    </lineage>
</organism>
<sequence length="111" mass="12079">MKKITPSPPYDSHTDTRLQAAANRAIDHYLRPETPEPPPEPSSILFSVTPNADTETLLANASETLNSAREMACSLAFELEGPQRSLLLAIHQLLEMSGLLVDQALDQVAPT</sequence>
<proteinExistence type="predicted"/>
<gene>
    <name evidence="1" type="ORF">HX826_28760</name>
</gene>
<protein>
    <recommendedName>
        <fullName evidence="3">DUF3077 domain-containing protein</fullName>
    </recommendedName>
</protein>
<name>A0AAJ3H9S1_9PSED</name>
<dbReference type="KEGG" id="pym:AK972_4965"/>
<evidence type="ECO:0008006" key="3">
    <source>
        <dbReference type="Google" id="ProtNLM"/>
    </source>
</evidence>
<evidence type="ECO:0000313" key="1">
    <source>
        <dbReference type="EMBL" id="NWD45883.1"/>
    </source>
</evidence>
<reference evidence="1 2" key="1">
    <citation type="submission" date="2020-04" db="EMBL/GenBank/DDBJ databases">
        <title>Molecular characterization of pseudomonads from Agaricus bisporus reveal novel blotch 2 pathogens in Western Europe.</title>
        <authorList>
            <person name="Taparia T."/>
            <person name="Krijger M."/>
            <person name="Haynes E."/>
            <person name="Elpinstone J.G."/>
            <person name="Noble R."/>
            <person name="Van Der Wolf J."/>
        </authorList>
    </citation>
    <scope>NUCLEOTIDE SEQUENCE [LARGE SCALE GENOMIC DNA]</scope>
    <source>
        <strain evidence="1 2">IPO3753</strain>
    </source>
</reference>
<dbReference type="EMBL" id="JACAQR010000065">
    <property type="protein sequence ID" value="NWD45883.1"/>
    <property type="molecule type" value="Genomic_DNA"/>
</dbReference>